<sequence length="64" mass="7628">MIKALLDMNIEIGDEITIIDNDMRELRAEENYTINYEVLCINNRVVKRGYNENEKIYSVNYLLQ</sequence>
<gene>
    <name evidence="1" type="ORF">SDC9_71316</name>
</gene>
<organism evidence="1">
    <name type="scientific">bioreactor metagenome</name>
    <dbReference type="NCBI Taxonomy" id="1076179"/>
    <lineage>
        <taxon>unclassified sequences</taxon>
        <taxon>metagenomes</taxon>
        <taxon>ecological metagenomes</taxon>
    </lineage>
</organism>
<dbReference type="GO" id="GO:0003824">
    <property type="term" value="F:catalytic activity"/>
    <property type="evidence" value="ECO:0007669"/>
    <property type="project" value="InterPro"/>
</dbReference>
<dbReference type="SUPFAM" id="SSF50621">
    <property type="entry name" value="Alanine racemase C-terminal domain-like"/>
    <property type="match status" value="1"/>
</dbReference>
<evidence type="ECO:0000313" key="1">
    <source>
        <dbReference type="EMBL" id="MPM24830.1"/>
    </source>
</evidence>
<dbReference type="EMBL" id="VSSQ01004351">
    <property type="protein sequence ID" value="MPM24830.1"/>
    <property type="molecule type" value="Genomic_DNA"/>
</dbReference>
<dbReference type="Gene3D" id="2.40.37.10">
    <property type="entry name" value="Lyase, Ornithine Decarboxylase, Chain A, domain 1"/>
    <property type="match status" value="1"/>
</dbReference>
<accession>A0A644Y8P0</accession>
<dbReference type="AlphaFoldDB" id="A0A644Y8P0"/>
<reference evidence="1" key="1">
    <citation type="submission" date="2019-08" db="EMBL/GenBank/DDBJ databases">
        <authorList>
            <person name="Kucharzyk K."/>
            <person name="Murdoch R.W."/>
            <person name="Higgins S."/>
            <person name="Loffler F."/>
        </authorList>
    </citation>
    <scope>NUCLEOTIDE SEQUENCE</scope>
</reference>
<dbReference type="InterPro" id="IPR009006">
    <property type="entry name" value="Ala_racemase/Decarboxylase_C"/>
</dbReference>
<comment type="caution">
    <text evidence="1">The sequence shown here is derived from an EMBL/GenBank/DDBJ whole genome shotgun (WGS) entry which is preliminary data.</text>
</comment>
<proteinExistence type="predicted"/>
<name>A0A644Y8P0_9ZZZZ</name>
<protein>
    <submittedName>
        <fullName evidence="1">Uncharacterized protein</fullName>
    </submittedName>
</protein>